<dbReference type="Proteomes" id="UP000299102">
    <property type="component" value="Unassembled WGS sequence"/>
</dbReference>
<gene>
    <name evidence="1" type="ORF">EVAR_39618_1</name>
</gene>
<evidence type="ECO:0000313" key="1">
    <source>
        <dbReference type="EMBL" id="GBP50041.1"/>
    </source>
</evidence>
<sequence length="144" mass="16605">MDMDLQRQKHIRFQYNHFLLESIGRFQQGVYFPPSKCWFSVYATACETPPYVAENLAYVEYRSTTLVIKTVLIGFLERGMMTETHGRNCCTALQVWARFMPVAHSGVRERSYTDMLRLLAKPTSRVGRILKIADDSICSTLDVV</sequence>
<dbReference type="EMBL" id="BGZK01000557">
    <property type="protein sequence ID" value="GBP50041.1"/>
    <property type="molecule type" value="Genomic_DNA"/>
</dbReference>
<reference evidence="1 2" key="1">
    <citation type="journal article" date="2019" name="Commun. Biol.">
        <title>The bagworm genome reveals a unique fibroin gene that provides high tensile strength.</title>
        <authorList>
            <person name="Kono N."/>
            <person name="Nakamura H."/>
            <person name="Ohtoshi R."/>
            <person name="Tomita M."/>
            <person name="Numata K."/>
            <person name="Arakawa K."/>
        </authorList>
    </citation>
    <scope>NUCLEOTIDE SEQUENCE [LARGE SCALE GENOMIC DNA]</scope>
</reference>
<protein>
    <submittedName>
        <fullName evidence="1">Uncharacterized protein</fullName>
    </submittedName>
</protein>
<name>A0A4C1WFW6_EUMVA</name>
<accession>A0A4C1WFW6</accession>
<evidence type="ECO:0000313" key="2">
    <source>
        <dbReference type="Proteomes" id="UP000299102"/>
    </source>
</evidence>
<comment type="caution">
    <text evidence="1">The sequence shown here is derived from an EMBL/GenBank/DDBJ whole genome shotgun (WGS) entry which is preliminary data.</text>
</comment>
<dbReference type="AlphaFoldDB" id="A0A4C1WFW6"/>
<proteinExistence type="predicted"/>
<organism evidence="1 2">
    <name type="scientific">Eumeta variegata</name>
    <name type="common">Bagworm moth</name>
    <name type="synonym">Eumeta japonica</name>
    <dbReference type="NCBI Taxonomy" id="151549"/>
    <lineage>
        <taxon>Eukaryota</taxon>
        <taxon>Metazoa</taxon>
        <taxon>Ecdysozoa</taxon>
        <taxon>Arthropoda</taxon>
        <taxon>Hexapoda</taxon>
        <taxon>Insecta</taxon>
        <taxon>Pterygota</taxon>
        <taxon>Neoptera</taxon>
        <taxon>Endopterygota</taxon>
        <taxon>Lepidoptera</taxon>
        <taxon>Glossata</taxon>
        <taxon>Ditrysia</taxon>
        <taxon>Tineoidea</taxon>
        <taxon>Psychidae</taxon>
        <taxon>Oiketicinae</taxon>
        <taxon>Eumeta</taxon>
    </lineage>
</organism>
<keyword evidence="2" id="KW-1185">Reference proteome</keyword>